<evidence type="ECO:0000313" key="1">
    <source>
        <dbReference type="EMBL" id="JAH80628.1"/>
    </source>
</evidence>
<dbReference type="EMBL" id="GBXM01027949">
    <property type="protein sequence ID" value="JAH80628.1"/>
    <property type="molecule type" value="Transcribed_RNA"/>
</dbReference>
<proteinExistence type="predicted"/>
<name>A0A0E9VTK9_ANGAN</name>
<protein>
    <submittedName>
        <fullName evidence="1">Uncharacterized protein</fullName>
    </submittedName>
</protein>
<organism evidence="1">
    <name type="scientific">Anguilla anguilla</name>
    <name type="common">European freshwater eel</name>
    <name type="synonym">Muraena anguilla</name>
    <dbReference type="NCBI Taxonomy" id="7936"/>
    <lineage>
        <taxon>Eukaryota</taxon>
        <taxon>Metazoa</taxon>
        <taxon>Chordata</taxon>
        <taxon>Craniata</taxon>
        <taxon>Vertebrata</taxon>
        <taxon>Euteleostomi</taxon>
        <taxon>Actinopterygii</taxon>
        <taxon>Neopterygii</taxon>
        <taxon>Teleostei</taxon>
        <taxon>Anguilliformes</taxon>
        <taxon>Anguillidae</taxon>
        <taxon>Anguilla</taxon>
    </lineage>
</organism>
<sequence>MIFPLLELGGKQRWRSCQ</sequence>
<reference evidence="1" key="2">
    <citation type="journal article" date="2015" name="Fish Shellfish Immunol.">
        <title>Early steps in the European eel (Anguilla anguilla)-Vibrio vulnificus interaction in the gills: Role of the RtxA13 toxin.</title>
        <authorList>
            <person name="Callol A."/>
            <person name="Pajuelo D."/>
            <person name="Ebbesson L."/>
            <person name="Teles M."/>
            <person name="MacKenzie S."/>
            <person name="Amaro C."/>
        </authorList>
    </citation>
    <scope>NUCLEOTIDE SEQUENCE</scope>
</reference>
<dbReference type="AlphaFoldDB" id="A0A0E9VTK9"/>
<accession>A0A0E9VTK9</accession>
<reference evidence="1" key="1">
    <citation type="submission" date="2014-11" db="EMBL/GenBank/DDBJ databases">
        <authorList>
            <person name="Amaro Gonzalez C."/>
        </authorList>
    </citation>
    <scope>NUCLEOTIDE SEQUENCE</scope>
</reference>